<dbReference type="AlphaFoldDB" id="A0AAN8VJ26"/>
<name>A0AAN8VJ26_9MAGN</name>
<comment type="caution">
    <text evidence="2">The sequence shown here is derived from an EMBL/GenBank/DDBJ whole genome shotgun (WGS) entry which is preliminary data.</text>
</comment>
<sequence>MATERRKAKEAEAKRQLHAEKAKHAEDKRRAKYTHAHHLGFGTPHEQPSMVTGHHHFQPPVTTTVGYDTTYGNHPVGMAAPMAGTTVPAYPLGGIPAPTGRKYP</sequence>
<evidence type="ECO:0000256" key="1">
    <source>
        <dbReference type="SAM" id="MobiDB-lite"/>
    </source>
</evidence>
<proteinExistence type="predicted"/>
<organism evidence="2 3">
    <name type="scientific">Dillenia turbinata</name>
    <dbReference type="NCBI Taxonomy" id="194707"/>
    <lineage>
        <taxon>Eukaryota</taxon>
        <taxon>Viridiplantae</taxon>
        <taxon>Streptophyta</taxon>
        <taxon>Embryophyta</taxon>
        <taxon>Tracheophyta</taxon>
        <taxon>Spermatophyta</taxon>
        <taxon>Magnoliopsida</taxon>
        <taxon>eudicotyledons</taxon>
        <taxon>Gunneridae</taxon>
        <taxon>Pentapetalae</taxon>
        <taxon>Dilleniales</taxon>
        <taxon>Dilleniaceae</taxon>
        <taxon>Dillenia</taxon>
    </lineage>
</organism>
<gene>
    <name evidence="2" type="ORF">RJ641_035155</name>
</gene>
<reference evidence="2 3" key="1">
    <citation type="submission" date="2023-12" db="EMBL/GenBank/DDBJ databases">
        <title>A high-quality genome assembly for Dillenia turbinata (Dilleniales).</title>
        <authorList>
            <person name="Chanderbali A."/>
        </authorList>
    </citation>
    <scope>NUCLEOTIDE SEQUENCE [LARGE SCALE GENOMIC DNA]</scope>
    <source>
        <strain evidence="2">LSX21</strain>
        <tissue evidence="2">Leaf</tissue>
    </source>
</reference>
<dbReference type="Proteomes" id="UP001370490">
    <property type="component" value="Unassembled WGS sequence"/>
</dbReference>
<evidence type="ECO:0000313" key="3">
    <source>
        <dbReference type="Proteomes" id="UP001370490"/>
    </source>
</evidence>
<protein>
    <submittedName>
        <fullName evidence="2">Uncharacterized protein</fullName>
    </submittedName>
</protein>
<dbReference type="EMBL" id="JBAMMX010000008">
    <property type="protein sequence ID" value="KAK6935000.1"/>
    <property type="molecule type" value="Genomic_DNA"/>
</dbReference>
<accession>A0AAN8VJ26</accession>
<evidence type="ECO:0000313" key="2">
    <source>
        <dbReference type="EMBL" id="KAK6935000.1"/>
    </source>
</evidence>
<feature type="region of interest" description="Disordered" evidence="1">
    <location>
        <begin position="1"/>
        <end position="61"/>
    </location>
</feature>
<keyword evidence="3" id="KW-1185">Reference proteome</keyword>
<feature type="compositionally biased region" description="Basic and acidic residues" evidence="1">
    <location>
        <begin position="1"/>
        <end position="29"/>
    </location>
</feature>